<feature type="transmembrane region" description="Helical" evidence="7">
    <location>
        <begin position="107"/>
        <end position="127"/>
    </location>
</feature>
<organism evidence="9">
    <name type="scientific">gut metagenome</name>
    <dbReference type="NCBI Taxonomy" id="749906"/>
    <lineage>
        <taxon>unclassified sequences</taxon>
        <taxon>metagenomes</taxon>
        <taxon>organismal metagenomes</taxon>
    </lineage>
</organism>
<evidence type="ECO:0000259" key="8">
    <source>
        <dbReference type="PROSITE" id="PS50846"/>
    </source>
</evidence>
<dbReference type="AlphaFoldDB" id="J9FUR7"/>
<dbReference type="Pfam" id="PF00403">
    <property type="entry name" value="HMA"/>
    <property type="match status" value="1"/>
</dbReference>
<gene>
    <name evidence="9" type="ORF">EVA_20813</name>
</gene>
<dbReference type="CDD" id="cd00371">
    <property type="entry name" value="HMA"/>
    <property type="match status" value="1"/>
</dbReference>
<dbReference type="GO" id="GO:0005886">
    <property type="term" value="C:plasma membrane"/>
    <property type="evidence" value="ECO:0007669"/>
    <property type="project" value="UniProtKB-SubCell"/>
</dbReference>
<comment type="similarity">
    <text evidence="2">Belongs to the UPF0718 family.</text>
</comment>
<dbReference type="InterPro" id="IPR036163">
    <property type="entry name" value="HMA_dom_sf"/>
</dbReference>
<dbReference type="PANTHER" id="PTHR34184:SF4">
    <property type="entry name" value="UPF0718 PROTEIN YCGR"/>
    <property type="match status" value="1"/>
</dbReference>
<name>J9FUR7_9ZZZZ</name>
<dbReference type="PROSITE" id="PS50846">
    <property type="entry name" value="HMA_2"/>
    <property type="match status" value="1"/>
</dbReference>
<dbReference type="SUPFAM" id="SSF55008">
    <property type="entry name" value="HMA, heavy metal-associated domain"/>
    <property type="match status" value="1"/>
</dbReference>
<evidence type="ECO:0000256" key="5">
    <source>
        <dbReference type="ARBA" id="ARBA00022989"/>
    </source>
</evidence>
<feature type="transmembrane region" description="Helical" evidence="7">
    <location>
        <begin position="12"/>
        <end position="33"/>
    </location>
</feature>
<dbReference type="InterPro" id="IPR005524">
    <property type="entry name" value="DUF318"/>
</dbReference>
<feature type="transmembrane region" description="Helical" evidence="7">
    <location>
        <begin position="204"/>
        <end position="229"/>
    </location>
</feature>
<evidence type="ECO:0000256" key="3">
    <source>
        <dbReference type="ARBA" id="ARBA00022475"/>
    </source>
</evidence>
<feature type="transmembrane region" description="Helical" evidence="7">
    <location>
        <begin position="264"/>
        <end position="286"/>
    </location>
</feature>
<dbReference type="EMBL" id="AMCI01008411">
    <property type="protein sequence ID" value="EJW91079.1"/>
    <property type="molecule type" value="Genomic_DNA"/>
</dbReference>
<dbReference type="Pfam" id="PF03773">
    <property type="entry name" value="ArsP_1"/>
    <property type="match status" value="1"/>
</dbReference>
<keyword evidence="4 7" id="KW-0812">Transmembrane</keyword>
<accession>J9FUR7</accession>
<dbReference type="InterPro" id="IPR006121">
    <property type="entry name" value="HMA_dom"/>
</dbReference>
<comment type="subcellular location">
    <subcellularLocation>
        <location evidence="1">Cell membrane</location>
        <topology evidence="1">Multi-pass membrane protein</topology>
    </subcellularLocation>
</comment>
<feature type="transmembrane region" description="Helical" evidence="7">
    <location>
        <begin position="306"/>
        <end position="325"/>
    </location>
</feature>
<sequence>MEILHLINSMAPYLLLGFFLAGIMHAFVPQSIYRKHLGQANFKSVLYATLLGIPLPLCSCGVIPTAMSLRKEGASRGAVISFLIATPQTGVDSILATYSLMGLPFALVRPIAALFTAIFGGIFSNAMDKGDTEVSAATHHSTTDTNTSTFSQRLVAALRYAFVEMMQDIGKWLSIGLVAAGLITLYVPDSFFQTFAGNTPLSILLVLLFAIPMYICATGSIPIAIALMLKGLTPGAALVLLMAGPAVNVASMLVIHRVMGLRSLMVYLIAVIGGSILFALGIDYLLPAEWFTSALATHHAHAESWSVFNGACTIVLLLLLTNALLRRYVLKKDQCHCHDHGCHCGDDHCHDHACHGGDDHCHCENGSHAPEATIATPTVVYIDGMKCNHCRTNAEKAILGVNGVESATVDLSGRAEIIGSFSTEAVQTAIEALGFKVKNQR</sequence>
<dbReference type="PANTHER" id="PTHR34184">
    <property type="entry name" value="UPF0718 PROTEIN YCGR"/>
    <property type="match status" value="1"/>
</dbReference>
<feature type="transmembrane region" description="Helical" evidence="7">
    <location>
        <begin position="45"/>
        <end position="67"/>
    </location>
</feature>
<proteinExistence type="inferred from homology"/>
<evidence type="ECO:0000256" key="7">
    <source>
        <dbReference type="SAM" id="Phobius"/>
    </source>
</evidence>
<feature type="transmembrane region" description="Helical" evidence="7">
    <location>
        <begin position="235"/>
        <end position="255"/>
    </location>
</feature>
<evidence type="ECO:0000256" key="6">
    <source>
        <dbReference type="ARBA" id="ARBA00023136"/>
    </source>
</evidence>
<dbReference type="GO" id="GO:0046872">
    <property type="term" value="F:metal ion binding"/>
    <property type="evidence" value="ECO:0007669"/>
    <property type="project" value="InterPro"/>
</dbReference>
<feature type="transmembrane region" description="Helical" evidence="7">
    <location>
        <begin position="172"/>
        <end position="192"/>
    </location>
</feature>
<comment type="caution">
    <text evidence="9">The sequence shown here is derived from an EMBL/GenBank/DDBJ whole genome shotgun (WGS) entry which is preliminary data.</text>
</comment>
<keyword evidence="3" id="KW-1003">Cell membrane</keyword>
<dbReference type="InterPro" id="IPR052923">
    <property type="entry name" value="UPF0718"/>
</dbReference>
<dbReference type="Gene3D" id="3.30.70.100">
    <property type="match status" value="1"/>
</dbReference>
<feature type="domain" description="HMA" evidence="8">
    <location>
        <begin position="376"/>
        <end position="438"/>
    </location>
</feature>
<evidence type="ECO:0000256" key="4">
    <source>
        <dbReference type="ARBA" id="ARBA00022692"/>
    </source>
</evidence>
<evidence type="ECO:0000256" key="2">
    <source>
        <dbReference type="ARBA" id="ARBA00006386"/>
    </source>
</evidence>
<reference evidence="9" key="1">
    <citation type="journal article" date="2012" name="PLoS ONE">
        <title>Gene sets for utilization of primary and secondary nutrition supplies in the distal gut of endangered iberian lynx.</title>
        <authorList>
            <person name="Alcaide M."/>
            <person name="Messina E."/>
            <person name="Richter M."/>
            <person name="Bargiela R."/>
            <person name="Peplies J."/>
            <person name="Huws S.A."/>
            <person name="Newbold C.J."/>
            <person name="Golyshin P.N."/>
            <person name="Simon M.A."/>
            <person name="Lopez G."/>
            <person name="Yakimov M.M."/>
            <person name="Ferrer M."/>
        </authorList>
    </citation>
    <scope>NUCLEOTIDE SEQUENCE</scope>
</reference>
<protein>
    <submittedName>
        <fullName evidence="9">Permease</fullName>
    </submittedName>
</protein>
<evidence type="ECO:0000313" key="9">
    <source>
        <dbReference type="EMBL" id="EJW91079.1"/>
    </source>
</evidence>
<keyword evidence="5 7" id="KW-1133">Transmembrane helix</keyword>
<evidence type="ECO:0000256" key="1">
    <source>
        <dbReference type="ARBA" id="ARBA00004651"/>
    </source>
</evidence>
<keyword evidence="6 7" id="KW-0472">Membrane</keyword>